<dbReference type="GO" id="GO:0044205">
    <property type="term" value="P:'de novo' UMP biosynthetic process"/>
    <property type="evidence" value="ECO:0007669"/>
    <property type="project" value="UniProtKB-UniRule"/>
</dbReference>
<feature type="binding site" evidence="7">
    <location>
        <position position="86"/>
    </location>
    <ligand>
        <name>L-aspartate</name>
        <dbReference type="ChEBI" id="CHEBI:29991"/>
    </ligand>
</feature>
<feature type="binding site" evidence="7">
    <location>
        <position position="108"/>
    </location>
    <ligand>
        <name>carbamoyl phosphate</name>
        <dbReference type="ChEBI" id="CHEBI:58228"/>
    </ligand>
</feature>
<protein>
    <recommendedName>
        <fullName evidence="7">Aspartate carbamoyltransferase</fullName>
        <ecNumber evidence="7">2.1.3.2</ecNumber>
    </recommendedName>
    <alternativeName>
        <fullName evidence="7">Aspartate transcarbamylase</fullName>
        <shortName evidence="7">ATCase</shortName>
    </alternativeName>
</protein>
<dbReference type="PRINTS" id="PR00101">
    <property type="entry name" value="ATCASE"/>
</dbReference>
<reference evidence="10 11" key="1">
    <citation type="submission" date="2019-01" db="EMBL/GenBank/DDBJ databases">
        <title>Insights into ecological role of a new deltaproteobacterial order Candidatus Sinidesulfobacterales (Sva0485) by metagenomics and metatranscriptomics.</title>
        <authorList>
            <person name="Tan S."/>
            <person name="Liu J."/>
            <person name="Fang Y."/>
            <person name="Hedlund B."/>
            <person name="Lian Z.-H."/>
            <person name="Huang L.-Y."/>
            <person name="Li J.-T."/>
            <person name="Huang L.-N."/>
            <person name="Li W.-J."/>
            <person name="Jiang H.-C."/>
            <person name="Dong H.-L."/>
            <person name="Shu W.-S."/>
        </authorList>
    </citation>
    <scope>NUCLEOTIDE SEQUENCE [LARGE SCALE GENOMIC DNA]</scope>
    <source>
        <strain evidence="10">AP4</strain>
    </source>
</reference>
<comment type="function">
    <text evidence="5 7">Catalyzes the condensation of carbamoyl phosphate and aspartate to form carbamoyl aspartate and inorganic phosphate, the committed step in the de novo pyrimidine nucleotide biosynthesis pathway.</text>
</comment>
<dbReference type="PRINTS" id="PR00100">
    <property type="entry name" value="AOTCASE"/>
</dbReference>
<dbReference type="InterPro" id="IPR036901">
    <property type="entry name" value="Asp/Orn_carbamoylTrfase_sf"/>
</dbReference>
<accession>A0A520XF15</accession>
<evidence type="ECO:0000256" key="5">
    <source>
        <dbReference type="ARBA" id="ARBA00043884"/>
    </source>
</evidence>
<comment type="pathway">
    <text evidence="1 7">Pyrimidine metabolism; UMP biosynthesis via de novo pathway; (S)-dihydroorotate from bicarbonate: step 2/3.</text>
</comment>
<feature type="domain" description="Aspartate/ornithine carbamoyltransferase Asp/Orn-binding" evidence="8">
    <location>
        <begin position="156"/>
        <end position="303"/>
    </location>
</feature>
<feature type="binding site" evidence="7">
    <location>
        <position position="58"/>
    </location>
    <ligand>
        <name>carbamoyl phosphate</name>
        <dbReference type="ChEBI" id="CHEBI:58228"/>
    </ligand>
</feature>
<proteinExistence type="inferred from homology"/>
<keyword evidence="3 7" id="KW-0808">Transferase</keyword>
<feature type="binding site" evidence="7">
    <location>
        <position position="139"/>
    </location>
    <ligand>
        <name>carbamoyl phosphate</name>
        <dbReference type="ChEBI" id="CHEBI:58228"/>
    </ligand>
</feature>
<feature type="binding site" evidence="7">
    <location>
        <position position="266"/>
    </location>
    <ligand>
        <name>carbamoyl phosphate</name>
        <dbReference type="ChEBI" id="CHEBI:58228"/>
    </ligand>
</feature>
<dbReference type="InterPro" id="IPR006131">
    <property type="entry name" value="Asp_carbamoyltransf_Asp/Orn-bd"/>
</dbReference>
<dbReference type="Pfam" id="PF00185">
    <property type="entry name" value="OTCace"/>
    <property type="match status" value="1"/>
</dbReference>
<evidence type="ECO:0000313" key="11">
    <source>
        <dbReference type="Proteomes" id="UP000322454"/>
    </source>
</evidence>
<feature type="binding site" evidence="7">
    <location>
        <position position="267"/>
    </location>
    <ligand>
        <name>carbamoyl phosphate</name>
        <dbReference type="ChEBI" id="CHEBI:58228"/>
    </ligand>
</feature>
<dbReference type="AlphaFoldDB" id="A0A520XF15"/>
<evidence type="ECO:0000313" key="10">
    <source>
        <dbReference type="EMBL" id="RZV39695.1"/>
    </source>
</evidence>
<keyword evidence="4 7" id="KW-0665">Pyrimidine biosynthesis</keyword>
<evidence type="ECO:0000256" key="1">
    <source>
        <dbReference type="ARBA" id="ARBA00004852"/>
    </source>
</evidence>
<name>A0A520XF15_9DELT</name>
<evidence type="ECO:0000256" key="4">
    <source>
        <dbReference type="ARBA" id="ARBA00022975"/>
    </source>
</evidence>
<feature type="binding site" evidence="7">
    <location>
        <position position="136"/>
    </location>
    <ligand>
        <name>carbamoyl phosphate</name>
        <dbReference type="ChEBI" id="CHEBI:58228"/>
    </ligand>
</feature>
<evidence type="ECO:0000256" key="6">
    <source>
        <dbReference type="ARBA" id="ARBA00048859"/>
    </source>
</evidence>
<dbReference type="GO" id="GO:0006520">
    <property type="term" value="P:amino acid metabolic process"/>
    <property type="evidence" value="ECO:0007669"/>
    <property type="project" value="InterPro"/>
</dbReference>
<sequence length="312" mass="34877">MSFQKKDLITIKDLSASDINYFVETAKEFKKISLKDIKKVPTLRGKTVVNIFYEPSTRTRSSFEIAQKRLSADSLSIAVSQSSVVKGESLKDTLLNLEAMKPDAFVIRHSESGAAHFISKITKASVVNAGDGINEHPTQCLLDIMTVAEAKKDFKSLKVAIIGDIYHSRVARSDIYGFSKLGAEIYLYAPHSLLPRMAEYGGGKVFISKSMEEAVKNADVIIMLRIQKERAGYYFIPSIEEYRNFFRLTPELLSKADKKVMVLHPGPVNRDVEISGSIINENKTHIFKQVENGVAVRMACLYILIGYQKLNG</sequence>
<dbReference type="EMBL" id="SHMQ01000007">
    <property type="protein sequence ID" value="RZV39695.1"/>
    <property type="molecule type" value="Genomic_DNA"/>
</dbReference>
<organism evidence="10 11">
    <name type="scientific">Candidatus Acidulodesulfobacterium acidiphilum</name>
    <dbReference type="NCBI Taxonomy" id="2597224"/>
    <lineage>
        <taxon>Bacteria</taxon>
        <taxon>Deltaproteobacteria</taxon>
        <taxon>Candidatus Acidulodesulfobacterales</taxon>
        <taxon>Candidatus Acidulodesulfobacterium</taxon>
    </lineage>
</organism>
<dbReference type="Pfam" id="PF02729">
    <property type="entry name" value="OTCace_N"/>
    <property type="match status" value="1"/>
</dbReference>
<dbReference type="GO" id="GO:0016597">
    <property type="term" value="F:amino acid binding"/>
    <property type="evidence" value="ECO:0007669"/>
    <property type="project" value="InterPro"/>
</dbReference>
<dbReference type="GO" id="GO:0004070">
    <property type="term" value="F:aspartate carbamoyltransferase activity"/>
    <property type="evidence" value="ECO:0007669"/>
    <property type="project" value="UniProtKB-UniRule"/>
</dbReference>
<dbReference type="NCBIfam" id="NF002032">
    <property type="entry name" value="PRK00856.1"/>
    <property type="match status" value="1"/>
</dbReference>
<dbReference type="PROSITE" id="PS00097">
    <property type="entry name" value="CARBAMOYLTRANSFERASE"/>
    <property type="match status" value="1"/>
</dbReference>
<dbReference type="InterPro" id="IPR006130">
    <property type="entry name" value="Asp/Orn_carbamoylTrfase"/>
</dbReference>
<evidence type="ECO:0000259" key="8">
    <source>
        <dbReference type="Pfam" id="PF00185"/>
    </source>
</evidence>
<dbReference type="UniPathway" id="UPA00070">
    <property type="reaction ID" value="UER00116"/>
</dbReference>
<feature type="binding site" evidence="7">
    <location>
        <position position="169"/>
    </location>
    <ligand>
        <name>L-aspartate</name>
        <dbReference type="ChEBI" id="CHEBI:29991"/>
    </ligand>
</feature>
<dbReference type="NCBIfam" id="TIGR00670">
    <property type="entry name" value="asp_carb_tr"/>
    <property type="match status" value="1"/>
</dbReference>
<dbReference type="EC" id="2.1.3.2" evidence="7"/>
<dbReference type="GO" id="GO:0006207">
    <property type="term" value="P:'de novo' pyrimidine nucleobase biosynthetic process"/>
    <property type="evidence" value="ECO:0007669"/>
    <property type="project" value="InterPro"/>
</dbReference>
<feature type="binding site" evidence="7">
    <location>
        <position position="59"/>
    </location>
    <ligand>
        <name>carbamoyl phosphate</name>
        <dbReference type="ChEBI" id="CHEBI:58228"/>
    </ligand>
</feature>
<evidence type="ECO:0000256" key="2">
    <source>
        <dbReference type="ARBA" id="ARBA00008896"/>
    </source>
</evidence>
<dbReference type="Gene3D" id="3.40.50.1370">
    <property type="entry name" value="Aspartate/ornithine carbamoyltransferase"/>
    <property type="match status" value="2"/>
</dbReference>
<dbReference type="GO" id="GO:0005829">
    <property type="term" value="C:cytosol"/>
    <property type="evidence" value="ECO:0007669"/>
    <property type="project" value="TreeGrafter"/>
</dbReference>
<feature type="domain" description="Aspartate/ornithine carbamoyltransferase carbamoyl-P binding" evidence="9">
    <location>
        <begin position="6"/>
        <end position="149"/>
    </location>
</feature>
<dbReference type="SUPFAM" id="SSF53671">
    <property type="entry name" value="Aspartate/ornithine carbamoyltransferase"/>
    <property type="match status" value="1"/>
</dbReference>
<dbReference type="Proteomes" id="UP000322454">
    <property type="component" value="Unassembled WGS sequence"/>
</dbReference>
<evidence type="ECO:0000256" key="7">
    <source>
        <dbReference type="HAMAP-Rule" id="MF_00001"/>
    </source>
</evidence>
<dbReference type="PANTHER" id="PTHR45753:SF6">
    <property type="entry name" value="ASPARTATE CARBAMOYLTRANSFERASE"/>
    <property type="match status" value="1"/>
</dbReference>
<comment type="catalytic activity">
    <reaction evidence="6 7">
        <text>carbamoyl phosphate + L-aspartate = N-carbamoyl-L-aspartate + phosphate + H(+)</text>
        <dbReference type="Rhea" id="RHEA:20013"/>
        <dbReference type="ChEBI" id="CHEBI:15378"/>
        <dbReference type="ChEBI" id="CHEBI:29991"/>
        <dbReference type="ChEBI" id="CHEBI:32814"/>
        <dbReference type="ChEBI" id="CHEBI:43474"/>
        <dbReference type="ChEBI" id="CHEBI:58228"/>
        <dbReference type="EC" id="2.1.3.2"/>
    </reaction>
</comment>
<dbReference type="InterPro" id="IPR006132">
    <property type="entry name" value="Asp/Orn_carbamoyltranf_P-bd"/>
</dbReference>
<gene>
    <name evidence="7" type="primary">pyrB</name>
    <name evidence="10" type="ORF">EVJ48_04075</name>
</gene>
<evidence type="ECO:0000256" key="3">
    <source>
        <dbReference type="ARBA" id="ARBA00022679"/>
    </source>
</evidence>
<comment type="similarity">
    <text evidence="2 7">Belongs to the aspartate/ornithine carbamoyltransferase superfamily. ATCase family.</text>
</comment>
<feature type="binding site" evidence="7">
    <location>
        <position position="225"/>
    </location>
    <ligand>
        <name>L-aspartate</name>
        <dbReference type="ChEBI" id="CHEBI:29991"/>
    </ligand>
</feature>
<comment type="caution">
    <text evidence="10">The sequence shown here is derived from an EMBL/GenBank/DDBJ whole genome shotgun (WGS) entry which is preliminary data.</text>
</comment>
<evidence type="ECO:0000259" key="9">
    <source>
        <dbReference type="Pfam" id="PF02729"/>
    </source>
</evidence>
<dbReference type="InterPro" id="IPR002082">
    <property type="entry name" value="Asp_carbamoyltransf"/>
</dbReference>
<dbReference type="PANTHER" id="PTHR45753">
    <property type="entry name" value="ORNITHINE CARBAMOYLTRANSFERASE, MITOCHONDRIAL"/>
    <property type="match status" value="1"/>
</dbReference>
<dbReference type="HAMAP" id="MF_00001">
    <property type="entry name" value="Asp_carb_tr"/>
    <property type="match status" value="1"/>
</dbReference>
<comment type="subunit">
    <text evidence="7">Heterododecamer (2C3:3R2) of six catalytic PyrB chains organized as two trimers (C3), and six regulatory PyrI chains organized as three dimers (R2).</text>
</comment>